<evidence type="ECO:0000256" key="5">
    <source>
        <dbReference type="SAM" id="MobiDB-lite"/>
    </source>
</evidence>
<dbReference type="PRINTS" id="PR00620">
    <property type="entry name" value="HISTONEH2A"/>
</dbReference>
<feature type="domain" description="Core Histone H2A/H2B/H3" evidence="6">
    <location>
        <begin position="312"/>
        <end position="356"/>
    </location>
</feature>
<dbReference type="PANTHER" id="PTHR23430">
    <property type="entry name" value="HISTONE H2A"/>
    <property type="match status" value="1"/>
</dbReference>
<dbReference type="GO" id="GO:0003677">
    <property type="term" value="F:DNA binding"/>
    <property type="evidence" value="ECO:0007669"/>
    <property type="project" value="InterPro"/>
</dbReference>
<feature type="domain" description="Core Histone H2A/H2B/H3" evidence="6">
    <location>
        <begin position="161"/>
        <end position="205"/>
    </location>
</feature>
<accession>A0AAQ4DL36</accession>
<organism evidence="8 9">
    <name type="scientific">Amblyomma americanum</name>
    <name type="common">Lone star tick</name>
    <dbReference type="NCBI Taxonomy" id="6943"/>
    <lineage>
        <taxon>Eukaryota</taxon>
        <taxon>Metazoa</taxon>
        <taxon>Ecdysozoa</taxon>
        <taxon>Arthropoda</taxon>
        <taxon>Chelicerata</taxon>
        <taxon>Arachnida</taxon>
        <taxon>Acari</taxon>
        <taxon>Parasitiformes</taxon>
        <taxon>Ixodida</taxon>
        <taxon>Ixodoidea</taxon>
        <taxon>Ixodidae</taxon>
        <taxon>Amblyomminae</taxon>
        <taxon>Amblyomma</taxon>
    </lineage>
</organism>
<keyword evidence="3" id="KW-1017">Isopeptide bond</keyword>
<dbReference type="InterPro" id="IPR002119">
    <property type="entry name" value="Histone_H2A"/>
</dbReference>
<proteinExistence type="predicted"/>
<feature type="region of interest" description="Disordered" evidence="5">
    <location>
        <begin position="394"/>
        <end position="457"/>
    </location>
</feature>
<feature type="domain" description="Histone H2A C-terminal" evidence="7">
    <location>
        <begin position="208"/>
        <end position="240"/>
    </location>
</feature>
<dbReference type="InterPro" id="IPR007125">
    <property type="entry name" value="H2A/H2B/H3"/>
</dbReference>
<keyword evidence="4" id="KW-0238">DNA-binding</keyword>
<sequence length="457" mass="49322">MAAVLKYQTAGVLEFAGKAARDNKTRVTPRHIQLAVRTDKELWKLLSGVTISEGCPTYRQSSSRRSPVAPDYAEREGAAAPVCMAAVLEYLTAEMLELAGKVARDNNKTRVTPRHIQLAVRTDKELRKLLSGVTISEGCPTYRQSSSRRSPVAPDYAEREGAAAPVCMAAVLEYLTAEMLELAGKAARDNNKTRVTPRHIQLAVRTDKELRKLLSGVTISEGGVLPHIPTELLPKKPGGSGLRGAVLELAGKVARDNNKTRVTPRHIPLAVRTDKELRKLLSSVTISEGCPTYRQSSSRRSPVAPDYAEREGAAAPVCMAAVLDYLTAEMLELAGKAARDNNKTRVTPRHIQLAVRTDKELRKLLSGVTISEGGVLPHIPTELFPKKLGGSGLRGAGGSRSLRLHGRGARVPHCGSAGARRQSGARQQQDSGHAASHPASRPHRQGAEEAALQCHHI</sequence>
<evidence type="ECO:0000313" key="8">
    <source>
        <dbReference type="EMBL" id="KAK8763176.1"/>
    </source>
</evidence>
<dbReference type="Pfam" id="PF16211">
    <property type="entry name" value="Histone_H2A_C"/>
    <property type="match status" value="2"/>
</dbReference>
<evidence type="ECO:0000256" key="3">
    <source>
        <dbReference type="ARBA" id="ARBA00022499"/>
    </source>
</evidence>
<keyword evidence="9" id="KW-1185">Reference proteome</keyword>
<feature type="compositionally biased region" description="Low complexity" evidence="5">
    <location>
        <begin position="415"/>
        <end position="432"/>
    </location>
</feature>
<evidence type="ECO:0000259" key="6">
    <source>
        <dbReference type="Pfam" id="PF00125"/>
    </source>
</evidence>
<dbReference type="GO" id="GO:0046982">
    <property type="term" value="F:protein heterodimerization activity"/>
    <property type="evidence" value="ECO:0007669"/>
    <property type="project" value="InterPro"/>
</dbReference>
<dbReference type="Gene3D" id="1.10.20.10">
    <property type="entry name" value="Histone, subunit A"/>
    <property type="match status" value="5"/>
</dbReference>
<dbReference type="GO" id="GO:0030527">
    <property type="term" value="F:structural constituent of chromatin"/>
    <property type="evidence" value="ECO:0007669"/>
    <property type="project" value="InterPro"/>
</dbReference>
<dbReference type="InterPro" id="IPR032454">
    <property type="entry name" value="Histone_H2A_C"/>
</dbReference>
<feature type="domain" description="Histone H2A C-terminal" evidence="7">
    <location>
        <begin position="359"/>
        <end position="390"/>
    </location>
</feature>
<evidence type="ECO:0008006" key="10">
    <source>
        <dbReference type="Google" id="ProtNLM"/>
    </source>
</evidence>
<feature type="domain" description="Core Histone H2A/H2B/H3" evidence="6">
    <location>
        <begin position="77"/>
        <end position="121"/>
    </location>
</feature>
<keyword evidence="2" id="KW-0158">Chromosome</keyword>
<gene>
    <name evidence="8" type="ORF">V5799_034217</name>
</gene>
<comment type="caution">
    <text evidence="8">The sequence shown here is derived from an EMBL/GenBank/DDBJ whole genome shotgun (WGS) entry which is preliminary data.</text>
</comment>
<evidence type="ECO:0000256" key="4">
    <source>
        <dbReference type="ARBA" id="ARBA00023269"/>
    </source>
</evidence>
<comment type="subcellular location">
    <subcellularLocation>
        <location evidence="1">Chromosome</location>
    </subcellularLocation>
</comment>
<evidence type="ECO:0000313" key="9">
    <source>
        <dbReference type="Proteomes" id="UP001321473"/>
    </source>
</evidence>
<dbReference type="InterPro" id="IPR009072">
    <property type="entry name" value="Histone-fold"/>
</dbReference>
<dbReference type="GO" id="GO:0000786">
    <property type="term" value="C:nucleosome"/>
    <property type="evidence" value="ECO:0007669"/>
    <property type="project" value="UniProtKB-KW"/>
</dbReference>
<protein>
    <recommendedName>
        <fullName evidence="10">Histone H2A</fullName>
    </recommendedName>
</protein>
<dbReference type="Proteomes" id="UP001321473">
    <property type="component" value="Unassembled WGS sequence"/>
</dbReference>
<keyword evidence="4" id="KW-0544">Nucleosome core</keyword>
<evidence type="ECO:0000256" key="1">
    <source>
        <dbReference type="ARBA" id="ARBA00004286"/>
    </source>
</evidence>
<dbReference type="SMART" id="SM00414">
    <property type="entry name" value="H2A"/>
    <property type="match status" value="3"/>
</dbReference>
<dbReference type="Pfam" id="PF00125">
    <property type="entry name" value="Histone"/>
    <property type="match status" value="3"/>
</dbReference>
<dbReference type="SUPFAM" id="SSF47113">
    <property type="entry name" value="Histone-fold"/>
    <property type="match status" value="5"/>
</dbReference>
<dbReference type="EMBL" id="JARKHS020029546">
    <property type="protein sequence ID" value="KAK8763176.1"/>
    <property type="molecule type" value="Genomic_DNA"/>
</dbReference>
<dbReference type="CDD" id="cd00074">
    <property type="entry name" value="HFD_H2A"/>
    <property type="match status" value="3"/>
</dbReference>
<evidence type="ECO:0000256" key="2">
    <source>
        <dbReference type="ARBA" id="ARBA00022454"/>
    </source>
</evidence>
<evidence type="ECO:0000259" key="7">
    <source>
        <dbReference type="Pfam" id="PF16211"/>
    </source>
</evidence>
<reference evidence="8 9" key="1">
    <citation type="journal article" date="2023" name="Arcadia Sci">
        <title>De novo assembly of a long-read Amblyomma americanum tick genome.</title>
        <authorList>
            <person name="Chou S."/>
            <person name="Poskanzer K.E."/>
            <person name="Rollins M."/>
            <person name="Thuy-Boun P.S."/>
        </authorList>
    </citation>
    <scope>NUCLEOTIDE SEQUENCE [LARGE SCALE GENOMIC DNA]</scope>
    <source>
        <strain evidence="8">F_SG_1</strain>
        <tissue evidence="8">Salivary glands</tissue>
    </source>
</reference>
<name>A0AAQ4DL36_AMBAM</name>
<dbReference type="AlphaFoldDB" id="A0AAQ4DL36"/>